<accession>A0A3N5BMX8</accession>
<dbReference type="HAMAP" id="MF_00667">
    <property type="entry name" value="SspH"/>
    <property type="match status" value="1"/>
</dbReference>
<name>A0A3N5BMX8_9BACI</name>
<dbReference type="GO" id="GO:0030436">
    <property type="term" value="P:asexual sporulation"/>
    <property type="evidence" value="ECO:0007669"/>
    <property type="project" value="UniProtKB-UniRule"/>
</dbReference>
<protein>
    <recommendedName>
        <fullName evidence="4">Small, acid-soluble spore protein H</fullName>
        <shortName evidence="4">SASP H</shortName>
    </recommendedName>
</protein>
<dbReference type="EMBL" id="RKRF01000011">
    <property type="protein sequence ID" value="RPF51048.1"/>
    <property type="molecule type" value="Genomic_DNA"/>
</dbReference>
<dbReference type="InterPro" id="IPR012610">
    <property type="entry name" value="SASP_SspH"/>
</dbReference>
<comment type="induction">
    <text evidence="4">Expressed only in the forespore compartment of sporulating cells.</text>
</comment>
<comment type="caution">
    <text evidence="5">The sequence shown here is derived from an EMBL/GenBank/DDBJ whole genome shotgun (WGS) entry which is preliminary data.</text>
</comment>
<evidence type="ECO:0000256" key="3">
    <source>
        <dbReference type="ARBA" id="ARBA00022969"/>
    </source>
</evidence>
<organism evidence="5 6">
    <name type="scientific">Aquisalibacillus elongatus</name>
    <dbReference type="NCBI Taxonomy" id="485577"/>
    <lineage>
        <taxon>Bacteria</taxon>
        <taxon>Bacillati</taxon>
        <taxon>Bacillota</taxon>
        <taxon>Bacilli</taxon>
        <taxon>Bacillales</taxon>
        <taxon>Bacillaceae</taxon>
        <taxon>Aquisalibacillus</taxon>
    </lineage>
</organism>
<evidence type="ECO:0000313" key="5">
    <source>
        <dbReference type="EMBL" id="RPF51048.1"/>
    </source>
</evidence>
<keyword evidence="3 4" id="KW-0749">Sporulation</keyword>
<dbReference type="GO" id="GO:0042601">
    <property type="term" value="C:endospore-forming forespore"/>
    <property type="evidence" value="ECO:0007669"/>
    <property type="project" value="InterPro"/>
</dbReference>
<sequence>MELDKIRQIVDSPTLVQVKYHGFPVYIQGIDEENGTAKVFPLDQMDQEQEVDLDGLYADDPVHLMF</sequence>
<dbReference type="Pfam" id="PF08141">
    <property type="entry name" value="SspH"/>
    <property type="match status" value="1"/>
</dbReference>
<evidence type="ECO:0000256" key="1">
    <source>
        <dbReference type="ARBA" id="ARBA00004288"/>
    </source>
</evidence>
<reference evidence="5 6" key="1">
    <citation type="submission" date="2018-11" db="EMBL/GenBank/DDBJ databases">
        <title>Genomic Encyclopedia of Type Strains, Phase IV (KMG-IV): sequencing the most valuable type-strain genomes for metagenomic binning, comparative biology and taxonomic classification.</title>
        <authorList>
            <person name="Goeker M."/>
        </authorList>
    </citation>
    <scope>NUCLEOTIDE SEQUENCE [LARGE SCALE GENOMIC DNA]</scope>
    <source>
        <strain evidence="5 6">DSM 18090</strain>
    </source>
</reference>
<keyword evidence="6" id="KW-1185">Reference proteome</keyword>
<evidence type="ECO:0000256" key="2">
    <source>
        <dbReference type="ARBA" id="ARBA00006573"/>
    </source>
</evidence>
<dbReference type="OrthoDB" id="2721675at2"/>
<comment type="similarity">
    <text evidence="2 4">Belongs to the SspH family.</text>
</comment>
<dbReference type="AlphaFoldDB" id="A0A3N5BMX8"/>
<evidence type="ECO:0000256" key="4">
    <source>
        <dbReference type="HAMAP-Rule" id="MF_00667"/>
    </source>
</evidence>
<gene>
    <name evidence="4" type="primary">sspH</name>
    <name evidence="5" type="ORF">EDC24_2310</name>
</gene>
<dbReference type="RefSeq" id="WP_124222663.1">
    <property type="nucleotide sequence ID" value="NZ_RKRF01000011.1"/>
</dbReference>
<proteinExistence type="evidence at transcript level"/>
<dbReference type="Proteomes" id="UP000276443">
    <property type="component" value="Unassembled WGS sequence"/>
</dbReference>
<evidence type="ECO:0000313" key="6">
    <source>
        <dbReference type="Proteomes" id="UP000276443"/>
    </source>
</evidence>
<dbReference type="GO" id="GO:0030435">
    <property type="term" value="P:sporulation resulting in formation of a cellular spore"/>
    <property type="evidence" value="ECO:0007669"/>
    <property type="project" value="UniProtKB-KW"/>
</dbReference>
<comment type="subcellular location">
    <subcellularLocation>
        <location evidence="1 4">Spore core</location>
    </subcellularLocation>
</comment>
<dbReference type="NCBIfam" id="TIGR02861">
    <property type="entry name" value="SASP_H"/>
    <property type="match status" value="1"/>
</dbReference>